<dbReference type="EMBL" id="FN668639">
    <property type="protein sequence ID" value="CBK20791.2"/>
    <property type="molecule type" value="Genomic_DNA"/>
</dbReference>
<keyword evidence="5 14" id="KW-0547">Nucleotide-binding</keyword>
<keyword evidence="3" id="KW-0723">Serine/threonine-protein kinase</keyword>
<dbReference type="InterPro" id="IPR008271">
    <property type="entry name" value="Ser/Thr_kinase_AS"/>
</dbReference>
<protein>
    <recommendedName>
        <fullName evidence="9">Cyclin-dependent kinase 2 homolog</fullName>
        <ecNumber evidence="2">2.7.11.22</ecNumber>
    </recommendedName>
    <alternativeName>
        <fullName evidence="10">Cell division control protein 2 homolog</fullName>
    </alternativeName>
    <alternativeName>
        <fullName evidence="11">cdc2-related kinase 2</fullName>
    </alternativeName>
</protein>
<evidence type="ECO:0000313" key="16">
    <source>
        <dbReference type="EMBL" id="CBK20791.2"/>
    </source>
</evidence>
<dbReference type="EC" id="2.7.11.22" evidence="2"/>
<evidence type="ECO:0000256" key="4">
    <source>
        <dbReference type="ARBA" id="ARBA00022679"/>
    </source>
</evidence>
<evidence type="ECO:0000256" key="8">
    <source>
        <dbReference type="ARBA" id="ARBA00038543"/>
    </source>
</evidence>
<dbReference type="Gene3D" id="1.10.510.10">
    <property type="entry name" value="Transferase(Phosphotransferase) domain 1"/>
    <property type="match status" value="1"/>
</dbReference>
<evidence type="ECO:0000256" key="3">
    <source>
        <dbReference type="ARBA" id="ARBA00022527"/>
    </source>
</evidence>
<evidence type="ECO:0000256" key="1">
    <source>
        <dbReference type="ARBA" id="ARBA00006485"/>
    </source>
</evidence>
<dbReference type="SUPFAM" id="SSF56112">
    <property type="entry name" value="Protein kinase-like (PK-like)"/>
    <property type="match status" value="1"/>
</dbReference>
<dbReference type="PROSITE" id="PS00108">
    <property type="entry name" value="PROTEIN_KINASE_ST"/>
    <property type="match status" value="1"/>
</dbReference>
<keyword evidence="7 14" id="KW-0067">ATP-binding</keyword>
<reference evidence="16" key="1">
    <citation type="submission" date="2010-02" db="EMBL/GenBank/DDBJ databases">
        <title>Sequencing and annotation of the Blastocystis hominis genome.</title>
        <authorList>
            <person name="Wincker P."/>
        </authorList>
    </citation>
    <scope>NUCLEOTIDE SEQUENCE</scope>
    <source>
        <strain evidence="16">Singapore isolate B</strain>
    </source>
</reference>
<dbReference type="Proteomes" id="UP000008312">
    <property type="component" value="Unassembled WGS sequence"/>
</dbReference>
<evidence type="ECO:0000256" key="12">
    <source>
        <dbReference type="ARBA" id="ARBA00047811"/>
    </source>
</evidence>
<evidence type="ECO:0000256" key="13">
    <source>
        <dbReference type="ARBA" id="ARBA00048367"/>
    </source>
</evidence>
<accession>D8LWZ6</accession>
<sequence>MNTDAIVYGLCNSINDYQILNEIGKGTYGYVYRGRRRSDGLIVALKKIKLYNEGQTGFPITSIREIQMLSSIDHENVVKLVDIVVGKDRDSVYMVMEFCDQDIDYLLKSQSRPWSLSEVKCLIRQLLCAVSYLHERWIIHRDLKTSNLLYTNHGQLKVADFGLVRTMGFPLRRVTTNVVTLWYRPPELLLGSQLYSFALDIWSVGCILGELLLRHPLLCGNNENDQLLKMFALLGCPSVRDWPELEELPHYMVVQRYEDKFPCDRLQETFPMLSRNGIDLMKQLLEYNPDKRITAQQAIHHPWFNEAPFPQDCRLMPTFPPRKINNSRSSVCLQTMHFPPTSSGMELKKSWSDTPGFLGYRTTAVSGHTVHPEKNASSNVAFTPPFGDGYFSFDHLSPPQPTLYSRAASSKVLRDTNRLRSVSALFSPIPCKWCIRWYMSRYSTVTGCAFTFVMMKPASYPSRHALVLYNQSIANRSGSGERRHMGRHHVFCSHFRGFHHITKFMKRLRGEHDAGEVSVRNEHAVDFAEATQNVVRPVKIQGREDNVDGVVSKGKELLVYLNVVGLEKTVLFILVSRSG</sequence>
<organism evidence="16">
    <name type="scientific">Blastocystis hominis</name>
    <dbReference type="NCBI Taxonomy" id="12968"/>
    <lineage>
        <taxon>Eukaryota</taxon>
        <taxon>Sar</taxon>
        <taxon>Stramenopiles</taxon>
        <taxon>Bigyra</taxon>
        <taxon>Opalozoa</taxon>
        <taxon>Opalinata</taxon>
        <taxon>Blastocystidae</taxon>
        <taxon>Blastocystis</taxon>
    </lineage>
</organism>
<dbReference type="GO" id="GO:0005524">
    <property type="term" value="F:ATP binding"/>
    <property type="evidence" value="ECO:0007669"/>
    <property type="project" value="UniProtKB-UniRule"/>
</dbReference>
<dbReference type="Gene3D" id="3.30.200.20">
    <property type="entry name" value="Phosphorylase Kinase, domain 1"/>
    <property type="match status" value="1"/>
</dbReference>
<dbReference type="GO" id="GO:0005634">
    <property type="term" value="C:nucleus"/>
    <property type="evidence" value="ECO:0007669"/>
    <property type="project" value="TreeGrafter"/>
</dbReference>
<dbReference type="GO" id="GO:0007346">
    <property type="term" value="P:regulation of mitotic cell cycle"/>
    <property type="evidence" value="ECO:0007669"/>
    <property type="project" value="TreeGrafter"/>
</dbReference>
<comment type="subunit">
    <text evidence="8">May form a complex composed of at least the catalytic subunit CRK2 and a cyclin.</text>
</comment>
<feature type="domain" description="Protein kinase" evidence="15">
    <location>
        <begin position="17"/>
        <end position="304"/>
    </location>
</feature>
<dbReference type="PROSITE" id="PS00107">
    <property type="entry name" value="PROTEIN_KINASE_ATP"/>
    <property type="match status" value="1"/>
</dbReference>
<dbReference type="FunFam" id="3.30.200.20:FF:000124">
    <property type="entry name" value="Cyclin-dependent kinase 4"/>
    <property type="match status" value="1"/>
</dbReference>
<dbReference type="PROSITE" id="PS50011">
    <property type="entry name" value="PROTEIN_KINASE_DOM"/>
    <property type="match status" value="1"/>
</dbReference>
<comment type="catalytic activity">
    <reaction evidence="13">
        <text>L-seryl-[protein] + ATP = O-phospho-L-seryl-[protein] + ADP + H(+)</text>
        <dbReference type="Rhea" id="RHEA:17989"/>
        <dbReference type="Rhea" id="RHEA-COMP:9863"/>
        <dbReference type="Rhea" id="RHEA-COMP:11604"/>
        <dbReference type="ChEBI" id="CHEBI:15378"/>
        <dbReference type="ChEBI" id="CHEBI:29999"/>
        <dbReference type="ChEBI" id="CHEBI:30616"/>
        <dbReference type="ChEBI" id="CHEBI:83421"/>
        <dbReference type="ChEBI" id="CHEBI:456216"/>
        <dbReference type="EC" id="2.7.11.22"/>
    </reaction>
</comment>
<dbReference type="FunFam" id="1.10.510.10:FF:000624">
    <property type="entry name" value="Mitogen-activated protein kinase"/>
    <property type="match status" value="1"/>
</dbReference>
<dbReference type="PANTHER" id="PTHR24056:SF107">
    <property type="entry name" value="CYCLIN-DEPENDENT KINASE 11A-RELATED"/>
    <property type="match status" value="1"/>
</dbReference>
<dbReference type="GeneID" id="24918335"/>
<evidence type="ECO:0000256" key="7">
    <source>
        <dbReference type="ARBA" id="ARBA00022840"/>
    </source>
</evidence>
<proteinExistence type="inferred from homology"/>
<dbReference type="InterPro" id="IPR011009">
    <property type="entry name" value="Kinase-like_dom_sf"/>
</dbReference>
<evidence type="ECO:0000256" key="10">
    <source>
        <dbReference type="ARBA" id="ARBA00041902"/>
    </source>
</evidence>
<dbReference type="InterPro" id="IPR017441">
    <property type="entry name" value="Protein_kinase_ATP_BS"/>
</dbReference>
<name>D8LWZ6_BLAHO</name>
<evidence type="ECO:0000256" key="5">
    <source>
        <dbReference type="ARBA" id="ARBA00022741"/>
    </source>
</evidence>
<dbReference type="SMART" id="SM00220">
    <property type="entry name" value="S_TKc"/>
    <property type="match status" value="1"/>
</dbReference>
<evidence type="ECO:0000256" key="6">
    <source>
        <dbReference type="ARBA" id="ARBA00022777"/>
    </source>
</evidence>
<comment type="catalytic activity">
    <reaction evidence="12">
        <text>L-threonyl-[protein] + ATP = O-phospho-L-threonyl-[protein] + ADP + H(+)</text>
        <dbReference type="Rhea" id="RHEA:46608"/>
        <dbReference type="Rhea" id="RHEA-COMP:11060"/>
        <dbReference type="Rhea" id="RHEA-COMP:11605"/>
        <dbReference type="ChEBI" id="CHEBI:15378"/>
        <dbReference type="ChEBI" id="CHEBI:30013"/>
        <dbReference type="ChEBI" id="CHEBI:30616"/>
        <dbReference type="ChEBI" id="CHEBI:61977"/>
        <dbReference type="ChEBI" id="CHEBI:456216"/>
        <dbReference type="EC" id="2.7.11.22"/>
    </reaction>
</comment>
<keyword evidence="17" id="KW-1185">Reference proteome</keyword>
<keyword evidence="6" id="KW-0418">Kinase</keyword>
<evidence type="ECO:0000256" key="2">
    <source>
        <dbReference type="ARBA" id="ARBA00012425"/>
    </source>
</evidence>
<dbReference type="InterPro" id="IPR000719">
    <property type="entry name" value="Prot_kinase_dom"/>
</dbReference>
<evidence type="ECO:0000256" key="9">
    <source>
        <dbReference type="ARBA" id="ARBA00039612"/>
    </source>
</evidence>
<dbReference type="GO" id="GO:0004693">
    <property type="term" value="F:cyclin-dependent protein serine/threonine kinase activity"/>
    <property type="evidence" value="ECO:0007669"/>
    <property type="project" value="UniProtKB-EC"/>
</dbReference>
<dbReference type="AlphaFoldDB" id="D8LWZ6"/>
<dbReference type="RefSeq" id="XP_012894839.1">
    <property type="nucleotide sequence ID" value="XM_013039385.1"/>
</dbReference>
<evidence type="ECO:0000259" key="15">
    <source>
        <dbReference type="PROSITE" id="PS50011"/>
    </source>
</evidence>
<dbReference type="InterPro" id="IPR050108">
    <property type="entry name" value="CDK"/>
</dbReference>
<evidence type="ECO:0000256" key="14">
    <source>
        <dbReference type="PROSITE-ProRule" id="PRU10141"/>
    </source>
</evidence>
<dbReference type="PANTHER" id="PTHR24056">
    <property type="entry name" value="CELL DIVISION PROTEIN KINASE"/>
    <property type="match status" value="1"/>
</dbReference>
<keyword evidence="4" id="KW-0808">Transferase</keyword>
<dbReference type="InParanoid" id="D8LWZ6"/>
<evidence type="ECO:0000256" key="11">
    <source>
        <dbReference type="ARBA" id="ARBA00042858"/>
    </source>
</evidence>
<dbReference type="OrthoDB" id="1732493at2759"/>
<evidence type="ECO:0000313" key="17">
    <source>
        <dbReference type="Proteomes" id="UP000008312"/>
    </source>
</evidence>
<comment type="similarity">
    <text evidence="1">Belongs to the protein kinase superfamily. CMGC Ser/Thr protein kinase family. CDC2/CDKX subfamily.</text>
</comment>
<dbReference type="Pfam" id="PF00069">
    <property type="entry name" value="Pkinase"/>
    <property type="match status" value="1"/>
</dbReference>
<feature type="binding site" evidence="14">
    <location>
        <position position="46"/>
    </location>
    <ligand>
        <name>ATP</name>
        <dbReference type="ChEBI" id="CHEBI:30616"/>
    </ligand>
</feature>
<gene>
    <name evidence="16" type="ORF">GSBLH_T00001056001</name>
</gene>